<protein>
    <submittedName>
        <fullName evidence="2">Transcriptional regulator, XRE family</fullName>
    </submittedName>
</protein>
<organism evidence="2 3">
    <name type="scientific">Dyadobacter fermentans (strain ATCC 700827 / DSM 18053 / CIP 107007 / KCTC 52180 / NS114)</name>
    <dbReference type="NCBI Taxonomy" id="471854"/>
    <lineage>
        <taxon>Bacteria</taxon>
        <taxon>Pseudomonadati</taxon>
        <taxon>Bacteroidota</taxon>
        <taxon>Cytophagia</taxon>
        <taxon>Cytophagales</taxon>
        <taxon>Spirosomataceae</taxon>
        <taxon>Dyadobacter</taxon>
    </lineage>
</organism>
<dbReference type="RefSeq" id="WP_015814961.1">
    <property type="nucleotide sequence ID" value="NC_013037.1"/>
</dbReference>
<dbReference type="Proteomes" id="UP000002011">
    <property type="component" value="Chromosome"/>
</dbReference>
<feature type="domain" description="HTH cro/C1-type" evidence="1">
    <location>
        <begin position="66"/>
        <end position="119"/>
    </location>
</feature>
<dbReference type="GO" id="GO:0006355">
    <property type="term" value="P:regulation of DNA-templated transcription"/>
    <property type="evidence" value="ECO:0007669"/>
    <property type="project" value="InterPro"/>
</dbReference>
<dbReference type="EMBL" id="CP001619">
    <property type="protein sequence ID" value="ACT96721.1"/>
    <property type="molecule type" value="Genomic_DNA"/>
</dbReference>
<dbReference type="SUPFAM" id="SSF47413">
    <property type="entry name" value="lambda repressor-like DNA-binding domains"/>
    <property type="match status" value="1"/>
</dbReference>
<dbReference type="GO" id="GO:0001046">
    <property type="term" value="F:core promoter sequence-specific DNA binding"/>
    <property type="evidence" value="ECO:0007669"/>
    <property type="project" value="TreeGrafter"/>
</dbReference>
<keyword evidence="3" id="KW-1185">Reference proteome</keyword>
<dbReference type="STRING" id="471854.Dfer_5530"/>
<dbReference type="KEGG" id="dfe:Dfer_5530"/>
<dbReference type="PANTHER" id="PTHR40455">
    <property type="entry name" value="ANTITOXIN HIGA"/>
    <property type="match status" value="1"/>
</dbReference>
<reference evidence="2 3" key="1">
    <citation type="journal article" date="2009" name="Stand. Genomic Sci.">
        <title>Complete genome sequence of Dyadobacter fermentans type strain (NS114).</title>
        <authorList>
            <person name="Lang E."/>
            <person name="Lapidus A."/>
            <person name="Chertkov O."/>
            <person name="Brettin T."/>
            <person name="Detter J.C."/>
            <person name="Han C."/>
            <person name="Copeland A."/>
            <person name="Glavina Del Rio T."/>
            <person name="Nolan M."/>
            <person name="Chen F."/>
            <person name="Lucas S."/>
            <person name="Tice H."/>
            <person name="Cheng J.F."/>
            <person name="Land M."/>
            <person name="Hauser L."/>
            <person name="Chang Y.J."/>
            <person name="Jeffries C.D."/>
            <person name="Kopitz M."/>
            <person name="Bruce D."/>
            <person name="Goodwin L."/>
            <person name="Pitluck S."/>
            <person name="Ovchinnikova G."/>
            <person name="Pati A."/>
            <person name="Ivanova N."/>
            <person name="Mavrommatis K."/>
            <person name="Chen A."/>
            <person name="Palaniappan K."/>
            <person name="Chain P."/>
            <person name="Bristow J."/>
            <person name="Eisen J.A."/>
            <person name="Markowitz V."/>
            <person name="Hugenholtz P."/>
            <person name="Goker M."/>
            <person name="Rohde M."/>
            <person name="Kyrpides N.C."/>
            <person name="Klenk H.P."/>
        </authorList>
    </citation>
    <scope>NUCLEOTIDE SEQUENCE [LARGE SCALE GENOMIC DNA]</scope>
    <source>
        <strain evidence="3">ATCC 700827 / DSM 18053 / CIP 107007 / KCTC 52180 / NS114</strain>
    </source>
</reference>
<evidence type="ECO:0000259" key="1">
    <source>
        <dbReference type="PROSITE" id="PS50943"/>
    </source>
</evidence>
<accession>C6VVJ1</accession>
<dbReference type="InterPro" id="IPR010982">
    <property type="entry name" value="Lambda_DNA-bd_dom_sf"/>
</dbReference>
<sequence length="131" mass="15128">MEKQINDWYPIVSEAEYEAAMSRYQVVKYAPAGTQEHREKMLLLLLIEEYEQKHDSLPELDPIELIKFRMEDLGLKAAALAEVYGDRGTVSKVLNYKQPLSLSMIRKFSELLKIPAELLLPEYKLKSPEAV</sequence>
<dbReference type="eggNOG" id="COG5499">
    <property type="taxonomic scope" value="Bacteria"/>
</dbReference>
<dbReference type="AlphaFoldDB" id="C6VVJ1"/>
<dbReference type="PANTHER" id="PTHR40455:SF1">
    <property type="entry name" value="ANTITOXIN HIGA"/>
    <property type="match status" value="1"/>
</dbReference>
<dbReference type="InterPro" id="IPR001387">
    <property type="entry name" value="Cro/C1-type_HTH"/>
</dbReference>
<evidence type="ECO:0000313" key="3">
    <source>
        <dbReference type="Proteomes" id="UP000002011"/>
    </source>
</evidence>
<dbReference type="Gene3D" id="1.10.260.40">
    <property type="entry name" value="lambda repressor-like DNA-binding domains"/>
    <property type="match status" value="1"/>
</dbReference>
<gene>
    <name evidence="2" type="ordered locus">Dfer_5530</name>
</gene>
<evidence type="ECO:0000313" key="2">
    <source>
        <dbReference type="EMBL" id="ACT96721.1"/>
    </source>
</evidence>
<name>C6VVJ1_DYAFD</name>
<dbReference type="InterPro" id="IPR039060">
    <property type="entry name" value="Antitox_HigA"/>
</dbReference>
<dbReference type="HOGENOM" id="CLU_125852_2_0_10"/>
<dbReference type="OrthoDB" id="9796786at2"/>
<dbReference type="PROSITE" id="PS50943">
    <property type="entry name" value="HTH_CROC1"/>
    <property type="match status" value="1"/>
</dbReference>
<proteinExistence type="predicted"/>